<sequence>MAARMTAEEVREAREAKLTELSGRLEGAVGRLVSDADWAAAVRFAARFRSRSFANTLLIFAQHQDAFEQGRVSEPFPSYVAGFQQWKKLGRQVAKGQSGYMIYAPVTARFASTNPADPESWRRLDRGEKPRPSEVVRSKMVGVKPAYVWDVTQTSGEPIPERPRPVLLAGEAPAGLWEGLAAQVRERGFALADAPDAVVLGGANGVTDFLARSVQVRADMDDAARVKTLAHELAHIELGHEDRRPEGLHRGIGEVEAESVALMICASFGLDSTDYTVPYVAGWSSQVEGSSPLEVIRATGERARTTALAILDGLPEPTVGDGDPPGLDRSSGERARERSGTERVASIRARPAAMPVEVREPAAVVGW</sequence>
<gene>
    <name evidence="3" type="ORF">BKA23_1898</name>
</gene>
<evidence type="ECO:0000259" key="2">
    <source>
        <dbReference type="Pfam" id="PF08401"/>
    </source>
</evidence>
<dbReference type="GO" id="GO:0003697">
    <property type="term" value="F:single-stranded DNA binding"/>
    <property type="evidence" value="ECO:0007669"/>
    <property type="project" value="InterPro"/>
</dbReference>
<feature type="region of interest" description="Disordered" evidence="1">
    <location>
        <begin position="313"/>
        <end position="346"/>
    </location>
</feature>
<dbReference type="InterPro" id="IPR013610">
    <property type="entry name" value="ArdC_N"/>
</dbReference>
<feature type="compositionally biased region" description="Basic and acidic residues" evidence="1">
    <location>
        <begin position="330"/>
        <end position="341"/>
    </location>
</feature>
<name>A0A561EBT9_9MICO</name>
<dbReference type="AlphaFoldDB" id="A0A561EBT9"/>
<dbReference type="Pfam" id="PF08401">
    <property type="entry name" value="ArdcN"/>
    <property type="match status" value="1"/>
</dbReference>
<dbReference type="Proteomes" id="UP000318297">
    <property type="component" value="Unassembled WGS sequence"/>
</dbReference>
<organism evidence="3 4">
    <name type="scientific">Rudaeicoccus suwonensis</name>
    <dbReference type="NCBI Taxonomy" id="657409"/>
    <lineage>
        <taxon>Bacteria</taxon>
        <taxon>Bacillati</taxon>
        <taxon>Actinomycetota</taxon>
        <taxon>Actinomycetes</taxon>
        <taxon>Micrococcales</taxon>
        <taxon>Dermacoccaceae</taxon>
        <taxon>Rudaeicoccus</taxon>
    </lineage>
</organism>
<proteinExistence type="predicted"/>
<dbReference type="RefSeq" id="WP_211841636.1">
    <property type="nucleotide sequence ID" value="NZ_VIVQ01000001.1"/>
</dbReference>
<accession>A0A561EBT9</accession>
<feature type="region of interest" description="Disordered" evidence="1">
    <location>
        <begin position="114"/>
        <end position="133"/>
    </location>
</feature>
<keyword evidence="4" id="KW-1185">Reference proteome</keyword>
<evidence type="ECO:0000256" key="1">
    <source>
        <dbReference type="SAM" id="MobiDB-lite"/>
    </source>
</evidence>
<evidence type="ECO:0000313" key="4">
    <source>
        <dbReference type="Proteomes" id="UP000318297"/>
    </source>
</evidence>
<dbReference type="EMBL" id="VIVQ01000001">
    <property type="protein sequence ID" value="TWE13070.1"/>
    <property type="molecule type" value="Genomic_DNA"/>
</dbReference>
<feature type="compositionally biased region" description="Basic and acidic residues" evidence="1">
    <location>
        <begin position="119"/>
        <end position="133"/>
    </location>
</feature>
<evidence type="ECO:0000313" key="3">
    <source>
        <dbReference type="EMBL" id="TWE13070.1"/>
    </source>
</evidence>
<comment type="caution">
    <text evidence="3">The sequence shown here is derived from an EMBL/GenBank/DDBJ whole genome shotgun (WGS) entry which is preliminary data.</text>
</comment>
<reference evidence="3 4" key="1">
    <citation type="submission" date="2019-06" db="EMBL/GenBank/DDBJ databases">
        <title>Sequencing the genomes of 1000 actinobacteria strains.</title>
        <authorList>
            <person name="Klenk H.-P."/>
        </authorList>
    </citation>
    <scope>NUCLEOTIDE SEQUENCE [LARGE SCALE GENOMIC DNA]</scope>
    <source>
        <strain evidence="3 4">DSM 19560</strain>
    </source>
</reference>
<feature type="domain" description="N-terminal" evidence="2">
    <location>
        <begin position="41"/>
        <end position="111"/>
    </location>
</feature>
<protein>
    <recommendedName>
        <fullName evidence="2">N-terminal domain-containing protein</fullName>
    </recommendedName>
</protein>